<name>A0A7H0IP23_9ACTN</name>
<feature type="domain" description="Peptidoglycan binding-like" evidence="3">
    <location>
        <begin position="189"/>
        <end position="246"/>
    </location>
</feature>
<feature type="compositionally biased region" description="Low complexity" evidence="1">
    <location>
        <begin position="156"/>
        <end position="175"/>
    </location>
</feature>
<keyword evidence="2" id="KW-1133">Transmembrane helix</keyword>
<evidence type="ECO:0000313" key="4">
    <source>
        <dbReference type="EMBL" id="QNP74539.1"/>
    </source>
</evidence>
<dbReference type="RefSeq" id="WP_187751463.1">
    <property type="nucleotide sequence ID" value="NZ_CP060828.1"/>
</dbReference>
<dbReference type="Gene3D" id="1.10.101.10">
    <property type="entry name" value="PGBD-like superfamily/PGBD"/>
    <property type="match status" value="1"/>
</dbReference>
<accession>A0A7H0IP23</accession>
<organism evidence="4 5">
    <name type="scientific">Streptomyces roseirectus</name>
    <dbReference type="NCBI Taxonomy" id="2768066"/>
    <lineage>
        <taxon>Bacteria</taxon>
        <taxon>Bacillati</taxon>
        <taxon>Actinomycetota</taxon>
        <taxon>Actinomycetes</taxon>
        <taxon>Kitasatosporales</taxon>
        <taxon>Streptomycetaceae</taxon>
        <taxon>Streptomyces</taxon>
    </lineage>
</organism>
<sequence length="254" mass="26818">MPTPQGGGENFEREVLEPIVVLRPRRTDALADLFRELTELSDEAPGQEKTRTYEAVNVAPAEPPTQRIPPVPPHRPGPQHRTGSPHRSGPQRRSTPSHRPGPPPPQATGKGVRRAAGIIAVSAAALAGFAAAILLLPGRGGDSAAARPQPRPPVASAPVQQEPAPAPSAPAAQDPVAEDPGGVLREGASGAEVVDLQERLRRIPNVYDNGSTSGDFDAALTEAVARFQVWYGIRGDESGVYGDHTRRDLEARTS</sequence>
<dbReference type="EMBL" id="CP060828">
    <property type="protein sequence ID" value="QNP74539.1"/>
    <property type="molecule type" value="Genomic_DNA"/>
</dbReference>
<keyword evidence="2" id="KW-0472">Membrane</keyword>
<dbReference type="InterPro" id="IPR002477">
    <property type="entry name" value="Peptidoglycan-bd-like"/>
</dbReference>
<feature type="region of interest" description="Disordered" evidence="1">
    <location>
        <begin position="141"/>
        <end position="191"/>
    </location>
</feature>
<evidence type="ECO:0000256" key="2">
    <source>
        <dbReference type="SAM" id="Phobius"/>
    </source>
</evidence>
<proteinExistence type="predicted"/>
<keyword evidence="2" id="KW-0812">Transmembrane</keyword>
<dbReference type="InterPro" id="IPR036366">
    <property type="entry name" value="PGBDSf"/>
</dbReference>
<evidence type="ECO:0000259" key="3">
    <source>
        <dbReference type="Pfam" id="PF01471"/>
    </source>
</evidence>
<dbReference type="SUPFAM" id="SSF47090">
    <property type="entry name" value="PGBD-like"/>
    <property type="match status" value="1"/>
</dbReference>
<dbReference type="Proteomes" id="UP000516052">
    <property type="component" value="Chromosome"/>
</dbReference>
<evidence type="ECO:0000256" key="1">
    <source>
        <dbReference type="SAM" id="MobiDB-lite"/>
    </source>
</evidence>
<keyword evidence="5" id="KW-1185">Reference proteome</keyword>
<feature type="transmembrane region" description="Helical" evidence="2">
    <location>
        <begin position="115"/>
        <end position="136"/>
    </location>
</feature>
<evidence type="ECO:0000313" key="5">
    <source>
        <dbReference type="Proteomes" id="UP000516052"/>
    </source>
</evidence>
<dbReference type="Pfam" id="PF01471">
    <property type="entry name" value="PG_binding_1"/>
    <property type="match status" value="1"/>
</dbReference>
<dbReference type="KEGG" id="sroi:IAG44_37180"/>
<dbReference type="InterPro" id="IPR036365">
    <property type="entry name" value="PGBD-like_sf"/>
</dbReference>
<gene>
    <name evidence="4" type="ORF">IAG44_37180</name>
</gene>
<dbReference type="AlphaFoldDB" id="A0A7H0IP23"/>
<protein>
    <submittedName>
        <fullName evidence="4">Peptidoglycan-binding protein</fullName>
    </submittedName>
</protein>
<feature type="region of interest" description="Disordered" evidence="1">
    <location>
        <begin position="38"/>
        <end position="112"/>
    </location>
</feature>
<feature type="compositionally biased region" description="Pro residues" evidence="1">
    <location>
        <begin position="61"/>
        <end position="76"/>
    </location>
</feature>
<reference evidence="4 5" key="1">
    <citation type="submission" date="2020-08" db="EMBL/GenBank/DDBJ databases">
        <title>A novel species.</title>
        <authorList>
            <person name="Gao J."/>
        </authorList>
    </citation>
    <scope>NUCLEOTIDE SEQUENCE [LARGE SCALE GENOMIC DNA]</scope>
    <source>
        <strain evidence="4 5">CRXT-G-22</strain>
    </source>
</reference>